<comment type="caution">
    <text evidence="1">The sequence shown here is derived from an EMBL/GenBank/DDBJ whole genome shotgun (WGS) entry which is preliminary data.</text>
</comment>
<name>T1DQU5_9PORP</name>
<gene>
    <name evidence="1" type="ORF">PORCRE_657</name>
</gene>
<evidence type="ECO:0000313" key="1">
    <source>
        <dbReference type="EMBL" id="GAD04960.1"/>
    </source>
</evidence>
<proteinExistence type="predicted"/>
<sequence length="46" mass="4900">MIDTPFGARVFVGQIAICPTKTHLAMHKRGVGSIADGSAFSWSYSS</sequence>
<reference evidence="2" key="1">
    <citation type="journal article" date="2013" name="Genome">
        <title>Draft Genome Sequences of Porphyromonas crevioricanis JCM 15906T and Porphyromonas cansulci JCM 13913T Isolated from a Canine Oral Cavity.</title>
        <authorList>
            <person name="Sakamoto M."/>
            <person name="Tanaka N."/>
            <person name="Shiwa Y."/>
            <person name="Yoshikawa H."/>
            <person name="Ohkuma M."/>
        </authorList>
    </citation>
    <scope>NUCLEOTIDE SEQUENCE [LARGE SCALE GENOMIC DNA]</scope>
    <source>
        <strain evidence="2">JCM 15906</strain>
    </source>
</reference>
<dbReference type="Proteomes" id="UP000018031">
    <property type="component" value="Unassembled WGS sequence"/>
</dbReference>
<dbReference type="AlphaFoldDB" id="T1DQU5"/>
<accession>T1DQU5</accession>
<protein>
    <submittedName>
        <fullName evidence="1">Uncharacterized protein</fullName>
    </submittedName>
</protein>
<organism evidence="1 2">
    <name type="scientific">Porphyromonas crevioricanis JCM 15906</name>
    <dbReference type="NCBI Taxonomy" id="1305617"/>
    <lineage>
        <taxon>Bacteria</taxon>
        <taxon>Pseudomonadati</taxon>
        <taxon>Bacteroidota</taxon>
        <taxon>Bacteroidia</taxon>
        <taxon>Bacteroidales</taxon>
        <taxon>Porphyromonadaceae</taxon>
        <taxon>Porphyromonas</taxon>
    </lineage>
</organism>
<evidence type="ECO:0000313" key="2">
    <source>
        <dbReference type="Proteomes" id="UP000018031"/>
    </source>
</evidence>
<reference evidence="1 2" key="2">
    <citation type="journal article" date="2013" name="Genome Announc.">
        <title>Draft Genome Sequences of Porphyromonas crevioricanis JCM 15906T and Porphyromonas cansulci JCM 13913T Isolated from a Canine Oral Cavity.</title>
        <authorList>
            <person name="Sakamoto M."/>
            <person name="Tanaka N."/>
            <person name="Shiwa Y."/>
            <person name="Yoshikawa H."/>
            <person name="Ohkuma M."/>
        </authorList>
    </citation>
    <scope>NUCLEOTIDE SEQUENCE [LARGE SCALE GENOMIC DNA]</scope>
    <source>
        <strain evidence="1 2">JCM 15906</strain>
    </source>
</reference>
<dbReference type="EMBL" id="BAOU01000016">
    <property type="protein sequence ID" value="GAD04960.1"/>
    <property type="molecule type" value="Genomic_DNA"/>
</dbReference>